<accession>A0AAD7WC52</accession>
<keyword evidence="2" id="KW-1185">Reference proteome</keyword>
<evidence type="ECO:0000313" key="1">
    <source>
        <dbReference type="EMBL" id="KAJ8391258.1"/>
    </source>
</evidence>
<dbReference type="AlphaFoldDB" id="A0AAD7WC52"/>
<comment type="caution">
    <text evidence="1">The sequence shown here is derived from an EMBL/GenBank/DDBJ whole genome shotgun (WGS) entry which is preliminary data.</text>
</comment>
<sequence>MGATGRVPGICATSCSGRFSEKWLDSISLAGAYQPDGDQKRRAEGPPLRFVTVSAQGPDAELAGLNATVTPRGLPAHSALTAIVGDASVPAMVTTAPSEL</sequence>
<reference evidence="1" key="1">
    <citation type="journal article" date="2023" name="Science">
        <title>Genome structures resolve the early diversification of teleost fishes.</title>
        <authorList>
            <person name="Parey E."/>
            <person name="Louis A."/>
            <person name="Montfort J."/>
            <person name="Bouchez O."/>
            <person name="Roques C."/>
            <person name="Iampietro C."/>
            <person name="Lluch J."/>
            <person name="Castinel A."/>
            <person name="Donnadieu C."/>
            <person name="Desvignes T."/>
            <person name="Floi Bucao C."/>
            <person name="Jouanno E."/>
            <person name="Wen M."/>
            <person name="Mejri S."/>
            <person name="Dirks R."/>
            <person name="Jansen H."/>
            <person name="Henkel C."/>
            <person name="Chen W.J."/>
            <person name="Zahm M."/>
            <person name="Cabau C."/>
            <person name="Klopp C."/>
            <person name="Thompson A.W."/>
            <person name="Robinson-Rechavi M."/>
            <person name="Braasch I."/>
            <person name="Lecointre G."/>
            <person name="Bobe J."/>
            <person name="Postlethwait J.H."/>
            <person name="Berthelot C."/>
            <person name="Roest Crollius H."/>
            <person name="Guiguen Y."/>
        </authorList>
    </citation>
    <scope>NUCLEOTIDE SEQUENCE</scope>
    <source>
        <strain evidence="1">NC1722</strain>
    </source>
</reference>
<gene>
    <name evidence="1" type="ORF">AAFF_G00095250</name>
</gene>
<organism evidence="1 2">
    <name type="scientific">Aldrovandia affinis</name>
    <dbReference type="NCBI Taxonomy" id="143900"/>
    <lineage>
        <taxon>Eukaryota</taxon>
        <taxon>Metazoa</taxon>
        <taxon>Chordata</taxon>
        <taxon>Craniata</taxon>
        <taxon>Vertebrata</taxon>
        <taxon>Euteleostomi</taxon>
        <taxon>Actinopterygii</taxon>
        <taxon>Neopterygii</taxon>
        <taxon>Teleostei</taxon>
        <taxon>Notacanthiformes</taxon>
        <taxon>Halosauridae</taxon>
        <taxon>Aldrovandia</taxon>
    </lineage>
</organism>
<dbReference type="EMBL" id="JAINUG010000160">
    <property type="protein sequence ID" value="KAJ8391258.1"/>
    <property type="molecule type" value="Genomic_DNA"/>
</dbReference>
<proteinExistence type="predicted"/>
<dbReference type="Proteomes" id="UP001221898">
    <property type="component" value="Unassembled WGS sequence"/>
</dbReference>
<evidence type="ECO:0000313" key="2">
    <source>
        <dbReference type="Proteomes" id="UP001221898"/>
    </source>
</evidence>
<name>A0AAD7WC52_9TELE</name>
<protein>
    <submittedName>
        <fullName evidence="1">Uncharacterized protein</fullName>
    </submittedName>
</protein>